<gene>
    <name evidence="1" type="ORF">MNBD_ALPHA07-1094</name>
</gene>
<dbReference type="InterPro" id="IPR007435">
    <property type="entry name" value="DUF484"/>
</dbReference>
<dbReference type="Gene3D" id="3.30.450.40">
    <property type="match status" value="1"/>
</dbReference>
<dbReference type="EMBL" id="UOEG01000211">
    <property type="protein sequence ID" value="VAW00630.1"/>
    <property type="molecule type" value="Genomic_DNA"/>
</dbReference>
<evidence type="ECO:0008006" key="2">
    <source>
        <dbReference type="Google" id="ProtNLM"/>
    </source>
</evidence>
<sequence>MSNKPKMGDKLREGIIAQPDVILEDQDLMRALVAANERAMGGNIVDLRGVAMKRLEARLERLEDTHQCVIAAAYENLAGANQVHRAILRMLEPVEMDEFFKVLSSDIAAILRVDVVRLVLETGHKGIDPARGDVLSITKPGFIEDYLKVGRRGPVRQVTLRKIRDENAQIYGDKGATIRSEACLLFDLGAENTPGMLALGSRDSQMFFPQQGSDLLTFFTDVFERILHRWIP</sequence>
<dbReference type="InterPro" id="IPR029016">
    <property type="entry name" value="GAF-like_dom_sf"/>
</dbReference>
<protein>
    <recommendedName>
        <fullName evidence="2">Recombinase XerC</fullName>
    </recommendedName>
</protein>
<accession>A0A3B0S8L7</accession>
<dbReference type="AlphaFoldDB" id="A0A3B0S8L7"/>
<evidence type="ECO:0000313" key="1">
    <source>
        <dbReference type="EMBL" id="VAW00630.1"/>
    </source>
</evidence>
<dbReference type="Pfam" id="PF04340">
    <property type="entry name" value="DUF484"/>
    <property type="match status" value="1"/>
</dbReference>
<reference evidence="1" key="1">
    <citation type="submission" date="2018-06" db="EMBL/GenBank/DDBJ databases">
        <authorList>
            <person name="Zhirakovskaya E."/>
        </authorList>
    </citation>
    <scope>NUCLEOTIDE SEQUENCE</scope>
</reference>
<proteinExistence type="predicted"/>
<organism evidence="1">
    <name type="scientific">hydrothermal vent metagenome</name>
    <dbReference type="NCBI Taxonomy" id="652676"/>
    <lineage>
        <taxon>unclassified sequences</taxon>
        <taxon>metagenomes</taxon>
        <taxon>ecological metagenomes</taxon>
    </lineage>
</organism>
<name>A0A3B0S8L7_9ZZZZ</name>